<evidence type="ECO:0000313" key="1">
    <source>
        <dbReference type="EMBL" id="SCM74913.1"/>
    </source>
</evidence>
<dbReference type="RefSeq" id="WP_179981385.1">
    <property type="nucleotide sequence ID" value="NZ_LT608333.1"/>
</dbReference>
<dbReference type="GO" id="GO:0003677">
    <property type="term" value="F:DNA binding"/>
    <property type="evidence" value="ECO:0007669"/>
    <property type="project" value="InterPro"/>
</dbReference>
<reference evidence="2" key="1">
    <citation type="submission" date="2016-08" db="EMBL/GenBank/DDBJ databases">
        <authorList>
            <person name="Seilhamer J.J."/>
        </authorList>
    </citation>
    <scope>NUCLEOTIDE SEQUENCE</scope>
    <source>
        <strain evidence="2">86-1</strain>
    </source>
</reference>
<dbReference type="InterPro" id="IPR010982">
    <property type="entry name" value="Lambda_DNA-bd_dom_sf"/>
</dbReference>
<proteinExistence type="predicted"/>
<organism evidence="2">
    <name type="scientific">uncultured Desulfovibrio sp</name>
    <dbReference type="NCBI Taxonomy" id="167968"/>
    <lineage>
        <taxon>Bacteria</taxon>
        <taxon>Pseudomonadati</taxon>
        <taxon>Thermodesulfobacteriota</taxon>
        <taxon>Desulfovibrionia</taxon>
        <taxon>Desulfovibrionales</taxon>
        <taxon>Desulfovibrionaceae</taxon>
        <taxon>Desulfovibrio</taxon>
        <taxon>environmental samples</taxon>
    </lineage>
</organism>
<sequence length="104" mass="12505">MNFWEPEGYHQLGRDLCKDIEWDDVYARFKIATGTTNKTDLANYLGARVSWLNFCRKYQIVPVKWLRRLVFLKSEYTPQWVLHGRGKPKWEGWELDSPQSQRIQ</sequence>
<dbReference type="AlphaFoldDB" id="A0A212LBT2"/>
<dbReference type="EMBL" id="FMJC01000002">
    <property type="protein sequence ID" value="SCM75024.1"/>
    <property type="molecule type" value="Genomic_DNA"/>
</dbReference>
<gene>
    <name evidence="1" type="ORF">KL86DES1_22233</name>
    <name evidence="2" type="ORF">KL86DES1_22299</name>
</gene>
<protein>
    <submittedName>
        <fullName evidence="2">Uncharacterized protein</fullName>
    </submittedName>
</protein>
<name>A0A212LBT2_9BACT</name>
<accession>A0A212LBT2</accession>
<dbReference type="Gene3D" id="1.10.260.40">
    <property type="entry name" value="lambda repressor-like DNA-binding domains"/>
    <property type="match status" value="1"/>
</dbReference>
<dbReference type="EMBL" id="FMJC01000002">
    <property type="protein sequence ID" value="SCM74913.1"/>
    <property type="molecule type" value="Genomic_DNA"/>
</dbReference>
<evidence type="ECO:0000313" key="2">
    <source>
        <dbReference type="EMBL" id="SCM75024.1"/>
    </source>
</evidence>